<dbReference type="PROSITE" id="PS50240">
    <property type="entry name" value="TRYPSIN_DOM"/>
    <property type="match status" value="1"/>
</dbReference>
<keyword evidence="4" id="KW-0720">Serine protease</keyword>
<reference evidence="7" key="1">
    <citation type="journal article" date="2023" name="Insect Mol. Biol.">
        <title>Genome sequencing provides insights into the evolution of gene families encoding plant cell wall-degrading enzymes in longhorned beetles.</title>
        <authorList>
            <person name="Shin N.R."/>
            <person name="Okamura Y."/>
            <person name="Kirsch R."/>
            <person name="Pauchet Y."/>
        </authorList>
    </citation>
    <scope>NUCLEOTIDE SEQUENCE</scope>
    <source>
        <strain evidence="7">MMC_N1</strain>
    </source>
</reference>
<dbReference type="InterPro" id="IPR001314">
    <property type="entry name" value="Peptidase_S1A"/>
</dbReference>
<comment type="caution">
    <text evidence="7">The sequence shown here is derived from an EMBL/GenBank/DDBJ whole genome shotgun (WGS) entry which is preliminary data.</text>
</comment>
<dbReference type="Gene3D" id="2.40.10.10">
    <property type="entry name" value="Trypsin-like serine proteases"/>
    <property type="match status" value="1"/>
</dbReference>
<organism evidence="7 8">
    <name type="scientific">Molorchus minor</name>
    <dbReference type="NCBI Taxonomy" id="1323400"/>
    <lineage>
        <taxon>Eukaryota</taxon>
        <taxon>Metazoa</taxon>
        <taxon>Ecdysozoa</taxon>
        <taxon>Arthropoda</taxon>
        <taxon>Hexapoda</taxon>
        <taxon>Insecta</taxon>
        <taxon>Pterygota</taxon>
        <taxon>Neoptera</taxon>
        <taxon>Endopterygota</taxon>
        <taxon>Coleoptera</taxon>
        <taxon>Polyphaga</taxon>
        <taxon>Cucujiformia</taxon>
        <taxon>Chrysomeloidea</taxon>
        <taxon>Cerambycidae</taxon>
        <taxon>Lamiinae</taxon>
        <taxon>Monochamini</taxon>
        <taxon>Molorchus</taxon>
    </lineage>
</organism>
<dbReference type="InterPro" id="IPR050430">
    <property type="entry name" value="Peptidase_S1"/>
</dbReference>
<name>A0ABQ9JH49_9CUCU</name>
<feature type="domain" description="Peptidase S1" evidence="6">
    <location>
        <begin position="90"/>
        <end position="314"/>
    </location>
</feature>
<evidence type="ECO:0000256" key="2">
    <source>
        <dbReference type="ARBA" id="ARBA00022670"/>
    </source>
</evidence>
<comment type="similarity">
    <text evidence="1">Belongs to the peptidase S1 family.</text>
</comment>
<evidence type="ECO:0000313" key="8">
    <source>
        <dbReference type="Proteomes" id="UP001162164"/>
    </source>
</evidence>
<evidence type="ECO:0000256" key="1">
    <source>
        <dbReference type="ARBA" id="ARBA00007664"/>
    </source>
</evidence>
<dbReference type="InterPro" id="IPR043504">
    <property type="entry name" value="Peptidase_S1_PA_chymotrypsin"/>
</dbReference>
<protein>
    <recommendedName>
        <fullName evidence="6">Peptidase S1 domain-containing protein</fullName>
    </recommendedName>
</protein>
<keyword evidence="5" id="KW-1015">Disulfide bond</keyword>
<dbReference type="PROSITE" id="PS00134">
    <property type="entry name" value="TRYPSIN_HIS"/>
    <property type="match status" value="1"/>
</dbReference>
<dbReference type="EMBL" id="JAPWTJ010000636">
    <property type="protein sequence ID" value="KAJ8976732.1"/>
    <property type="molecule type" value="Genomic_DNA"/>
</dbReference>
<dbReference type="PANTHER" id="PTHR24276">
    <property type="entry name" value="POLYSERASE-RELATED"/>
    <property type="match status" value="1"/>
</dbReference>
<dbReference type="SUPFAM" id="SSF50494">
    <property type="entry name" value="Trypsin-like serine proteases"/>
    <property type="match status" value="1"/>
</dbReference>
<keyword evidence="3" id="KW-0378">Hydrolase</keyword>
<evidence type="ECO:0000313" key="7">
    <source>
        <dbReference type="EMBL" id="KAJ8976732.1"/>
    </source>
</evidence>
<evidence type="ECO:0000259" key="6">
    <source>
        <dbReference type="PROSITE" id="PS50240"/>
    </source>
</evidence>
<evidence type="ECO:0000256" key="5">
    <source>
        <dbReference type="ARBA" id="ARBA00023157"/>
    </source>
</evidence>
<dbReference type="Pfam" id="PF00089">
    <property type="entry name" value="Trypsin"/>
    <property type="match status" value="1"/>
</dbReference>
<dbReference type="SMART" id="SM00020">
    <property type="entry name" value="Tryp_SPc"/>
    <property type="match status" value="1"/>
</dbReference>
<dbReference type="InterPro" id="IPR009003">
    <property type="entry name" value="Peptidase_S1_PA"/>
</dbReference>
<dbReference type="CDD" id="cd00190">
    <property type="entry name" value="Tryp_SPc"/>
    <property type="match status" value="1"/>
</dbReference>
<keyword evidence="2" id="KW-0645">Protease</keyword>
<keyword evidence="8" id="KW-1185">Reference proteome</keyword>
<evidence type="ECO:0000256" key="4">
    <source>
        <dbReference type="ARBA" id="ARBA00022825"/>
    </source>
</evidence>
<dbReference type="PRINTS" id="PR00722">
    <property type="entry name" value="CHYMOTRYPSIN"/>
</dbReference>
<accession>A0ABQ9JH49</accession>
<proteinExistence type="inferred from homology"/>
<dbReference type="Proteomes" id="UP001162164">
    <property type="component" value="Unassembled WGS sequence"/>
</dbReference>
<dbReference type="PANTHER" id="PTHR24276:SF91">
    <property type="entry name" value="AT26814P-RELATED"/>
    <property type="match status" value="1"/>
</dbReference>
<dbReference type="InterPro" id="IPR001254">
    <property type="entry name" value="Trypsin_dom"/>
</dbReference>
<evidence type="ECO:0000256" key="3">
    <source>
        <dbReference type="ARBA" id="ARBA00022801"/>
    </source>
</evidence>
<sequence>MPVVDGSRGRVGVPPGFKVGIQPGFCVPLVVGKFKVAHFQYSNKLLNSIKPDLFPVKVFFVNIPTYCILMLTFVTAGAPQGAVPTLDGRIVGGRNASISDYPYQVSLQFYGYHFCGGSIISSTWVLTAAHCTESIDMNSFTVRAGSSSVVSGGQVLNVLRILIHPQYDRLNIDYDISLVELASPIDNSDAHAISLPSPGSGPIAGATCTISGWGNIEEGGGAPTTLQVVEVPVVSQDDCRLAYGGSSVTDRMFCAGVLGVGGKDSCQGDSGGPAVVGGNLVGIVSWGYGCARPDYPGIYTNVANLRSWIKEQIGI</sequence>
<gene>
    <name evidence="7" type="ORF">NQ317_004283</name>
</gene>
<dbReference type="InterPro" id="IPR018114">
    <property type="entry name" value="TRYPSIN_HIS"/>
</dbReference>